<evidence type="ECO:0000256" key="1">
    <source>
        <dbReference type="ARBA" id="ARBA00005986"/>
    </source>
</evidence>
<evidence type="ECO:0000259" key="2">
    <source>
        <dbReference type="Pfam" id="PF07110"/>
    </source>
</evidence>
<keyword evidence="4" id="KW-1185">Reference proteome</keyword>
<dbReference type="Proteomes" id="UP000799423">
    <property type="component" value="Unassembled WGS sequence"/>
</dbReference>
<dbReference type="OrthoDB" id="2519291at2759"/>
<sequence length="140" mass="15669">MPQTVLVFYTRRPDLTPAEFEAYMVRHHVPLVKEIMGPHYPQSFTLRFAQRVESGAGDRLGATTSSKKRANADAPVVLVGSPDDLGWDAMGEMIFRDELHIQQAMATMNSPDGQKMKEDEEAFTDTDKLRVILMGACLNL</sequence>
<dbReference type="SUPFAM" id="SSF54909">
    <property type="entry name" value="Dimeric alpha+beta barrel"/>
    <property type="match status" value="1"/>
</dbReference>
<dbReference type="Gene3D" id="3.30.70.100">
    <property type="match status" value="1"/>
</dbReference>
<evidence type="ECO:0000313" key="3">
    <source>
        <dbReference type="EMBL" id="KAF2849637.1"/>
    </source>
</evidence>
<proteinExistence type="inferred from homology"/>
<dbReference type="InterPro" id="IPR011008">
    <property type="entry name" value="Dimeric_a/b-barrel"/>
</dbReference>
<dbReference type="Pfam" id="PF07110">
    <property type="entry name" value="EthD"/>
    <property type="match status" value="1"/>
</dbReference>
<dbReference type="AlphaFoldDB" id="A0A6A7B4N0"/>
<dbReference type="InterPro" id="IPR009799">
    <property type="entry name" value="EthD_dom"/>
</dbReference>
<evidence type="ECO:0000313" key="4">
    <source>
        <dbReference type="Proteomes" id="UP000799423"/>
    </source>
</evidence>
<gene>
    <name evidence="3" type="ORF">T440DRAFT_122730</name>
</gene>
<name>A0A6A7B4N0_9PLEO</name>
<feature type="domain" description="EthD" evidence="2">
    <location>
        <begin position="12"/>
        <end position="126"/>
    </location>
</feature>
<protein>
    <recommendedName>
        <fullName evidence="2">EthD domain-containing protein</fullName>
    </recommendedName>
</protein>
<reference evidence="3" key="1">
    <citation type="submission" date="2020-01" db="EMBL/GenBank/DDBJ databases">
        <authorList>
            <consortium name="DOE Joint Genome Institute"/>
            <person name="Haridas S."/>
            <person name="Albert R."/>
            <person name="Binder M."/>
            <person name="Bloem J."/>
            <person name="Labutti K."/>
            <person name="Salamov A."/>
            <person name="Andreopoulos B."/>
            <person name="Baker S.E."/>
            <person name="Barry K."/>
            <person name="Bills G."/>
            <person name="Bluhm B.H."/>
            <person name="Cannon C."/>
            <person name="Castanera R."/>
            <person name="Culley D.E."/>
            <person name="Daum C."/>
            <person name="Ezra D."/>
            <person name="Gonzalez J.B."/>
            <person name="Henrissat B."/>
            <person name="Kuo A."/>
            <person name="Liang C."/>
            <person name="Lipzen A."/>
            <person name="Lutzoni F."/>
            <person name="Magnuson J."/>
            <person name="Mondo S."/>
            <person name="Nolan M."/>
            <person name="Ohm R."/>
            <person name="Pangilinan J."/>
            <person name="Park H.-J."/>
            <person name="Ramirez L."/>
            <person name="Alfaro M."/>
            <person name="Sun H."/>
            <person name="Tritt A."/>
            <person name="Yoshinaga Y."/>
            <person name="Zwiers L.-H."/>
            <person name="Turgeon B.G."/>
            <person name="Goodwin S.B."/>
            <person name="Spatafora J.W."/>
            <person name="Crous P.W."/>
            <person name="Grigoriev I.V."/>
        </authorList>
    </citation>
    <scope>NUCLEOTIDE SEQUENCE</scope>
    <source>
        <strain evidence="3">IPT5</strain>
    </source>
</reference>
<dbReference type="GO" id="GO:0016491">
    <property type="term" value="F:oxidoreductase activity"/>
    <property type="evidence" value="ECO:0007669"/>
    <property type="project" value="InterPro"/>
</dbReference>
<accession>A0A6A7B4N0</accession>
<dbReference type="EMBL" id="MU006310">
    <property type="protein sequence ID" value="KAF2849637.1"/>
    <property type="molecule type" value="Genomic_DNA"/>
</dbReference>
<comment type="similarity">
    <text evidence="1">Belongs to the tpcK family.</text>
</comment>
<organism evidence="3 4">
    <name type="scientific">Plenodomus tracheiphilus IPT5</name>
    <dbReference type="NCBI Taxonomy" id="1408161"/>
    <lineage>
        <taxon>Eukaryota</taxon>
        <taxon>Fungi</taxon>
        <taxon>Dikarya</taxon>
        <taxon>Ascomycota</taxon>
        <taxon>Pezizomycotina</taxon>
        <taxon>Dothideomycetes</taxon>
        <taxon>Pleosporomycetidae</taxon>
        <taxon>Pleosporales</taxon>
        <taxon>Pleosporineae</taxon>
        <taxon>Leptosphaeriaceae</taxon>
        <taxon>Plenodomus</taxon>
    </lineage>
</organism>